<dbReference type="PANTHER" id="PTHR32439:SF0">
    <property type="entry name" value="FERREDOXIN--NITRITE REDUCTASE, CHLOROPLASTIC"/>
    <property type="match status" value="1"/>
</dbReference>
<dbReference type="RefSeq" id="WP_041897421.1">
    <property type="nucleotide sequence ID" value="NZ_CP010086.2"/>
</dbReference>
<dbReference type="STRING" id="1520.LF65_03404"/>
<keyword evidence="4" id="KW-0479">Metal-binding</keyword>
<evidence type="ECO:0000259" key="8">
    <source>
        <dbReference type="Pfam" id="PF01077"/>
    </source>
</evidence>
<evidence type="ECO:0000256" key="6">
    <source>
        <dbReference type="ARBA" id="ARBA00023004"/>
    </source>
</evidence>
<dbReference type="Pfam" id="PF03460">
    <property type="entry name" value="NIR_SIR_ferr"/>
    <property type="match status" value="2"/>
</dbReference>
<dbReference type="InterPro" id="IPR006067">
    <property type="entry name" value="NO2/SO3_Rdtase_4Fe4S_dom"/>
</dbReference>
<evidence type="ECO:0000256" key="3">
    <source>
        <dbReference type="ARBA" id="ARBA00022617"/>
    </source>
</evidence>
<feature type="domain" description="Nitrite/sulphite reductase 4Fe-4S" evidence="8">
    <location>
        <begin position="134"/>
        <end position="286"/>
    </location>
</feature>
<dbReference type="Pfam" id="PF01077">
    <property type="entry name" value="NIR_SIR"/>
    <property type="match status" value="2"/>
</dbReference>
<keyword evidence="7" id="KW-0411">Iron-sulfur</keyword>
<dbReference type="EMBL" id="CP010086">
    <property type="protein sequence ID" value="AJG99966.1"/>
    <property type="molecule type" value="Genomic_DNA"/>
</dbReference>
<dbReference type="Proteomes" id="UP000031866">
    <property type="component" value="Chromosome"/>
</dbReference>
<dbReference type="SUPFAM" id="SSF56014">
    <property type="entry name" value="Nitrite and sulphite reductase 4Fe-4S domain-like"/>
    <property type="match status" value="2"/>
</dbReference>
<keyword evidence="5 11" id="KW-0560">Oxidoreductase</keyword>
<organism evidence="10 12">
    <name type="scientific">Clostridium beijerinckii</name>
    <name type="common">Clostridium MP</name>
    <dbReference type="NCBI Taxonomy" id="1520"/>
    <lineage>
        <taxon>Bacteria</taxon>
        <taxon>Bacillati</taxon>
        <taxon>Bacillota</taxon>
        <taxon>Clostridia</taxon>
        <taxon>Eubacteriales</taxon>
        <taxon>Clostridiaceae</taxon>
        <taxon>Clostridium</taxon>
    </lineage>
</organism>
<dbReference type="InterPro" id="IPR005117">
    <property type="entry name" value="NiRdtase/SiRdtase_haem-b_fer"/>
</dbReference>
<feature type="domain" description="Nitrite/Sulfite reductase ferredoxin-like" evidence="9">
    <location>
        <begin position="315"/>
        <end position="374"/>
    </location>
</feature>
<evidence type="ECO:0000256" key="5">
    <source>
        <dbReference type="ARBA" id="ARBA00023002"/>
    </source>
</evidence>
<accession>A0A0B5QNW4</accession>
<evidence type="ECO:0000313" key="11">
    <source>
        <dbReference type="EMBL" id="NRV11240.1"/>
    </source>
</evidence>
<dbReference type="Gene3D" id="3.30.413.10">
    <property type="entry name" value="Sulfite Reductase Hemoprotein, domain 1"/>
    <property type="match status" value="2"/>
</dbReference>
<evidence type="ECO:0000256" key="4">
    <source>
        <dbReference type="ARBA" id="ARBA00022723"/>
    </source>
</evidence>
<dbReference type="GO" id="GO:0046872">
    <property type="term" value="F:metal ion binding"/>
    <property type="evidence" value="ECO:0007669"/>
    <property type="project" value="UniProtKB-KW"/>
</dbReference>
<dbReference type="PRINTS" id="PR00397">
    <property type="entry name" value="SIROHAEM"/>
</dbReference>
<reference evidence="12" key="1">
    <citation type="submission" date="2014-12" db="EMBL/GenBank/DDBJ databases">
        <title>Genome sequence of Clostridium beijerinckii strain 59B.</title>
        <authorList>
            <person name="Little G.T."/>
            <person name="Minton N.P."/>
        </authorList>
    </citation>
    <scope>NUCLEOTIDE SEQUENCE [LARGE SCALE GENOMIC DNA]</scope>
    <source>
        <strain evidence="12">59B</strain>
    </source>
</reference>
<evidence type="ECO:0000313" key="12">
    <source>
        <dbReference type="Proteomes" id="UP000031866"/>
    </source>
</evidence>
<feature type="domain" description="Nitrite/sulphite reductase 4Fe-4S" evidence="8">
    <location>
        <begin position="393"/>
        <end position="528"/>
    </location>
</feature>
<protein>
    <submittedName>
        <fullName evidence="10">Ferredoxin--nitrite reductase</fullName>
    </submittedName>
    <submittedName>
        <fullName evidence="11">Ferredoxin-nitrite reductase</fullName>
        <ecNumber evidence="11">1.7.7.1</ecNumber>
    </submittedName>
</protein>
<dbReference type="GO" id="GO:0051539">
    <property type="term" value="F:4 iron, 4 sulfur cluster binding"/>
    <property type="evidence" value="ECO:0007669"/>
    <property type="project" value="UniProtKB-KW"/>
</dbReference>
<dbReference type="InterPro" id="IPR036136">
    <property type="entry name" value="Nit/Sulf_reduc_fer-like_dom_sf"/>
</dbReference>
<sequence>MSYEAIWAKNQRLNDVEIIKLEKDGLDVIETIIDKYSKEGYDSITPKDMNRFKWAGVYEQKPREGYFMMRVRINSGIMTSEQAKVLAGIAKDYGRGISNVSTRGAIQFHWVQVEDLPSIYERLETCGLSPFEACGDCPRTIVGNPLAGIDKDELMDTTELVEQVNNFFLLNKDFSNLPRKFKISISASIHNAAHAQINDLAFTPATKKIDNQDVIGFHIWVGGGLSASPHLAQKLDIFVKPEDVLKVAEGVCTIFRDYGYREKRTRARLKFLVADWGSEKFKNKLLEFTGDMPSSGDDKLISWNASYYFGVHSQNEDGKSYIGVSLPLGEITCDQLLELADISEKYGDRKIRTTLSQNLIITGISDEDVPSLLKKDVFKQLSPNPSIFTGYTVSCTGKEFCNLAIVETKKRAKEVIEYLDSKIKLDTPLRIHFTGCPNSCGQKHIADISLQGALIKTEDSCEEAFTIWLGGTLNNGGQFAENLNYRVKSTEVHIVLEKIITFFEKSKLENETFNEFIARVGISKITENI</sequence>
<evidence type="ECO:0000256" key="1">
    <source>
        <dbReference type="ARBA" id="ARBA00010429"/>
    </source>
</evidence>
<dbReference type="Gene3D" id="3.90.480.20">
    <property type="match status" value="1"/>
</dbReference>
<dbReference type="GO" id="GO:0020037">
    <property type="term" value="F:heme binding"/>
    <property type="evidence" value="ECO:0007669"/>
    <property type="project" value="InterPro"/>
</dbReference>
<dbReference type="EMBL" id="JABSXK010000001">
    <property type="protein sequence ID" value="NRV11240.1"/>
    <property type="molecule type" value="Genomic_DNA"/>
</dbReference>
<keyword evidence="3" id="KW-0349">Heme</keyword>
<keyword evidence="2" id="KW-0004">4Fe-4S</keyword>
<dbReference type="EC" id="1.7.7.1" evidence="11"/>
<evidence type="ECO:0000256" key="7">
    <source>
        <dbReference type="ARBA" id="ARBA00023014"/>
    </source>
</evidence>
<keyword evidence="6" id="KW-0408">Iron</keyword>
<dbReference type="InterPro" id="IPR045854">
    <property type="entry name" value="NO2/SO3_Rdtase_4Fe4S_sf"/>
</dbReference>
<evidence type="ECO:0000313" key="10">
    <source>
        <dbReference type="EMBL" id="AJG99966.1"/>
    </source>
</evidence>
<dbReference type="KEGG" id="cbei:LF65_03404"/>
<dbReference type="PANTHER" id="PTHR32439">
    <property type="entry name" value="FERREDOXIN--NITRITE REDUCTASE, CHLOROPLASTIC"/>
    <property type="match status" value="1"/>
</dbReference>
<dbReference type="SUPFAM" id="SSF55124">
    <property type="entry name" value="Nitrite/Sulfite reductase N-terminal domain-like"/>
    <property type="match status" value="2"/>
</dbReference>
<dbReference type="OrthoDB" id="9803707at2"/>
<evidence type="ECO:0000256" key="2">
    <source>
        <dbReference type="ARBA" id="ARBA00022485"/>
    </source>
</evidence>
<feature type="domain" description="Nitrite/Sulfite reductase ferredoxin-like" evidence="9">
    <location>
        <begin position="58"/>
        <end position="124"/>
    </location>
</feature>
<gene>
    <name evidence="11" type="ORF">DFH45_004203</name>
    <name evidence="10" type="ORF">LF65_03404</name>
</gene>
<evidence type="ECO:0000259" key="9">
    <source>
        <dbReference type="Pfam" id="PF03460"/>
    </source>
</evidence>
<reference evidence="10" key="2">
    <citation type="submission" date="2016-02" db="EMBL/GenBank/DDBJ databases">
        <title>Genome sequence of Clostridium beijerinckii strain 59B.</title>
        <authorList>
            <person name="Little G.T."/>
            <person name="Minton N.P."/>
        </authorList>
    </citation>
    <scope>NUCLEOTIDE SEQUENCE</scope>
    <source>
        <strain evidence="10">NCIMB 14988</strain>
    </source>
</reference>
<dbReference type="InterPro" id="IPR006066">
    <property type="entry name" value="NO2/SO3_Rdtase_FeS/sirohaem_BS"/>
</dbReference>
<reference evidence="11" key="3">
    <citation type="submission" date="2020-05" db="EMBL/GenBank/DDBJ databases">
        <title>Genomic insights into acetone-butanol-ethanol (ABE) fermentation by sequencing solventogenic clostridia strains.</title>
        <authorList>
            <person name="Brown S."/>
        </authorList>
    </citation>
    <scope>NUCLEOTIDE SEQUENCE</scope>
    <source>
        <strain evidence="11">DJ126</strain>
    </source>
</reference>
<dbReference type="InterPro" id="IPR051329">
    <property type="entry name" value="NIR_SIR_4Fe-4S"/>
</dbReference>
<dbReference type="Proteomes" id="UP000821656">
    <property type="component" value="Unassembled WGS sequence"/>
</dbReference>
<name>A0A0B5QNW4_CLOBE</name>
<dbReference type="GO" id="GO:0048307">
    <property type="term" value="F:ferredoxin-nitrite reductase activity"/>
    <property type="evidence" value="ECO:0007669"/>
    <property type="project" value="UniProtKB-EC"/>
</dbReference>
<proteinExistence type="inferred from homology"/>
<dbReference type="AlphaFoldDB" id="A0A0B5QNW4"/>
<comment type="similarity">
    <text evidence="1">Belongs to the nitrite and sulfite reductase 4Fe-4S domain family.</text>
</comment>